<keyword evidence="8" id="KW-1185">Reference proteome</keyword>
<dbReference type="Pfam" id="PF00520">
    <property type="entry name" value="Ion_trans"/>
    <property type="match status" value="1"/>
</dbReference>
<keyword evidence="3 5" id="KW-1133">Transmembrane helix</keyword>
<organism evidence="7 8">
    <name type="scientific">Skeletonema marinoi</name>
    <dbReference type="NCBI Taxonomy" id="267567"/>
    <lineage>
        <taxon>Eukaryota</taxon>
        <taxon>Sar</taxon>
        <taxon>Stramenopiles</taxon>
        <taxon>Ochrophyta</taxon>
        <taxon>Bacillariophyta</taxon>
        <taxon>Coscinodiscophyceae</taxon>
        <taxon>Thalassiosirophycidae</taxon>
        <taxon>Thalassiosirales</taxon>
        <taxon>Skeletonemataceae</taxon>
        <taxon>Skeletonema</taxon>
        <taxon>Skeletonema marinoi-dohrnii complex</taxon>
    </lineage>
</organism>
<dbReference type="PANTHER" id="PTHR10037">
    <property type="entry name" value="VOLTAGE-GATED CATION CHANNEL CALCIUM AND SODIUM"/>
    <property type="match status" value="1"/>
</dbReference>
<feature type="transmembrane region" description="Helical" evidence="5">
    <location>
        <begin position="30"/>
        <end position="53"/>
    </location>
</feature>
<evidence type="ECO:0000256" key="4">
    <source>
        <dbReference type="ARBA" id="ARBA00023136"/>
    </source>
</evidence>
<evidence type="ECO:0000313" key="8">
    <source>
        <dbReference type="Proteomes" id="UP001224775"/>
    </source>
</evidence>
<feature type="transmembrane region" description="Helical" evidence="5">
    <location>
        <begin position="65"/>
        <end position="85"/>
    </location>
</feature>
<protein>
    <submittedName>
        <fullName evidence="7">Ion transport protein</fullName>
    </submittedName>
</protein>
<dbReference type="AlphaFoldDB" id="A0AAD9D4P4"/>
<sequence>MTMAAVTTANRKDCRGYYDNIRRLFNPQPFANFILGLIVINSIMMGIATFPFVKDDDDLRYKFDLVDQIFLIIFTIESAMQLLYFGLRGFFRDGFRVFDLLIVILSWAMEGTQVIRAFRIFRASRLITRIETMRNLLLAIFNVMPKMTAIFLLLILIFFIFGVMFTTLFKGMYLDGELTEPFFESLFYSFFTLFQMMTMDSWSTIMKQIQEEYPTAWIPFVIFIILTGFVVVNLIIAVICDAVSILGGVDNNAGLSAYAAEDDRPKEVCIDGANYNIIEQKVEGGGKPSSQQCTTTAQRLEELQKQLDDLVVAQDQMRRVIEVLSSRASKVKIKSSSHRNRR</sequence>
<dbReference type="GO" id="GO:0005248">
    <property type="term" value="F:voltage-gated sodium channel activity"/>
    <property type="evidence" value="ECO:0007669"/>
    <property type="project" value="TreeGrafter"/>
</dbReference>
<dbReference type="InterPro" id="IPR043203">
    <property type="entry name" value="VGCC_Ca_Na"/>
</dbReference>
<comment type="caution">
    <text evidence="7">The sequence shown here is derived from an EMBL/GenBank/DDBJ whole genome shotgun (WGS) entry which is preliminary data.</text>
</comment>
<feature type="transmembrane region" description="Helical" evidence="5">
    <location>
        <begin position="217"/>
        <end position="239"/>
    </location>
</feature>
<dbReference type="Proteomes" id="UP001224775">
    <property type="component" value="Unassembled WGS sequence"/>
</dbReference>
<proteinExistence type="predicted"/>
<reference evidence="7" key="1">
    <citation type="submission" date="2023-06" db="EMBL/GenBank/DDBJ databases">
        <title>Survivors Of The Sea: Transcriptome response of Skeletonema marinoi to long-term dormancy.</title>
        <authorList>
            <person name="Pinder M.I.M."/>
            <person name="Kourtchenko O."/>
            <person name="Robertson E.K."/>
            <person name="Larsson T."/>
            <person name="Maumus F."/>
            <person name="Osuna-Cruz C.M."/>
            <person name="Vancaester E."/>
            <person name="Stenow R."/>
            <person name="Vandepoele K."/>
            <person name="Ploug H."/>
            <person name="Bruchert V."/>
            <person name="Godhe A."/>
            <person name="Topel M."/>
        </authorList>
    </citation>
    <scope>NUCLEOTIDE SEQUENCE</scope>
    <source>
        <strain evidence="7">R05AC</strain>
    </source>
</reference>
<evidence type="ECO:0000256" key="3">
    <source>
        <dbReference type="ARBA" id="ARBA00022989"/>
    </source>
</evidence>
<dbReference type="EMBL" id="JATAAI010000046">
    <property type="protein sequence ID" value="KAK1733647.1"/>
    <property type="molecule type" value="Genomic_DNA"/>
</dbReference>
<feature type="transmembrane region" description="Helical" evidence="5">
    <location>
        <begin position="97"/>
        <end position="115"/>
    </location>
</feature>
<evidence type="ECO:0000256" key="1">
    <source>
        <dbReference type="ARBA" id="ARBA00004141"/>
    </source>
</evidence>
<dbReference type="GO" id="GO:0086010">
    <property type="term" value="P:membrane depolarization during action potential"/>
    <property type="evidence" value="ECO:0007669"/>
    <property type="project" value="TreeGrafter"/>
</dbReference>
<accession>A0AAD9D4P4</accession>
<dbReference type="InterPro" id="IPR005821">
    <property type="entry name" value="Ion_trans_dom"/>
</dbReference>
<feature type="transmembrane region" description="Helical" evidence="5">
    <location>
        <begin position="185"/>
        <end position="205"/>
    </location>
</feature>
<dbReference type="SUPFAM" id="SSF81324">
    <property type="entry name" value="Voltage-gated potassium channels"/>
    <property type="match status" value="1"/>
</dbReference>
<dbReference type="Gene3D" id="1.20.120.350">
    <property type="entry name" value="Voltage-gated potassium channels. Chain C"/>
    <property type="match status" value="1"/>
</dbReference>
<evidence type="ECO:0000313" key="7">
    <source>
        <dbReference type="EMBL" id="KAK1733647.1"/>
    </source>
</evidence>
<dbReference type="GO" id="GO:0001518">
    <property type="term" value="C:voltage-gated sodium channel complex"/>
    <property type="evidence" value="ECO:0007669"/>
    <property type="project" value="TreeGrafter"/>
</dbReference>
<dbReference type="InterPro" id="IPR027359">
    <property type="entry name" value="Volt_channel_dom_sf"/>
</dbReference>
<dbReference type="PANTHER" id="PTHR10037:SF293">
    <property type="entry name" value="EF-HAND DOMAIN-CONTAINING PROTEIN"/>
    <property type="match status" value="1"/>
</dbReference>
<dbReference type="Gene3D" id="1.10.287.70">
    <property type="match status" value="1"/>
</dbReference>
<dbReference type="GO" id="GO:0008332">
    <property type="term" value="F:low voltage-gated calcium channel activity"/>
    <property type="evidence" value="ECO:0007669"/>
    <property type="project" value="TreeGrafter"/>
</dbReference>
<comment type="subcellular location">
    <subcellularLocation>
        <location evidence="1">Membrane</location>
        <topology evidence="1">Multi-pass membrane protein</topology>
    </subcellularLocation>
</comment>
<keyword evidence="2 5" id="KW-0812">Transmembrane</keyword>
<name>A0AAD9D4P4_9STRA</name>
<feature type="domain" description="Ion transport" evidence="6">
    <location>
        <begin position="29"/>
        <end position="243"/>
    </location>
</feature>
<evidence type="ECO:0000256" key="2">
    <source>
        <dbReference type="ARBA" id="ARBA00022692"/>
    </source>
</evidence>
<evidence type="ECO:0000259" key="6">
    <source>
        <dbReference type="Pfam" id="PF00520"/>
    </source>
</evidence>
<gene>
    <name evidence="7" type="ORF">QTG54_015690</name>
</gene>
<evidence type="ECO:0000256" key="5">
    <source>
        <dbReference type="SAM" id="Phobius"/>
    </source>
</evidence>
<dbReference type="GO" id="GO:0070509">
    <property type="term" value="P:calcium ion import"/>
    <property type="evidence" value="ECO:0007669"/>
    <property type="project" value="TreeGrafter"/>
</dbReference>
<feature type="transmembrane region" description="Helical" evidence="5">
    <location>
        <begin position="136"/>
        <end position="165"/>
    </location>
</feature>
<keyword evidence="4 5" id="KW-0472">Membrane</keyword>